<name>A0A2S5G8I6_9BACL</name>
<dbReference type="RefSeq" id="WP_104059050.1">
    <property type="nucleotide sequence ID" value="NZ_PREZ01000006.1"/>
</dbReference>
<dbReference type="EMBL" id="PREZ01000006">
    <property type="protein sequence ID" value="PPA69312.1"/>
    <property type="molecule type" value="Genomic_DNA"/>
</dbReference>
<dbReference type="AlphaFoldDB" id="A0A2S5G8I6"/>
<proteinExistence type="predicted"/>
<dbReference type="OrthoDB" id="411356at2"/>
<keyword evidence="3" id="KW-1185">Reference proteome</keyword>
<dbReference type="InterPro" id="IPR036249">
    <property type="entry name" value="Thioredoxin-like_sf"/>
</dbReference>
<dbReference type="InterPro" id="IPR013766">
    <property type="entry name" value="Thioredoxin_domain"/>
</dbReference>
<dbReference type="SUPFAM" id="SSF52833">
    <property type="entry name" value="Thioredoxin-like"/>
    <property type="match status" value="1"/>
</dbReference>
<reference evidence="2 3" key="1">
    <citation type="submission" date="2018-02" db="EMBL/GenBank/DDBJ databases">
        <title>Jeotgalibacillus proteolyticum sp. nov. a protease producing bacterium isolated from ocean sediments of Laizhou Bay.</title>
        <authorList>
            <person name="Li Y."/>
        </authorList>
    </citation>
    <scope>NUCLEOTIDE SEQUENCE [LARGE SCALE GENOMIC DNA]</scope>
    <source>
        <strain evidence="2 3">22-7</strain>
    </source>
</reference>
<dbReference type="Pfam" id="PF00085">
    <property type="entry name" value="Thioredoxin"/>
    <property type="match status" value="1"/>
</dbReference>
<evidence type="ECO:0000313" key="3">
    <source>
        <dbReference type="Proteomes" id="UP000239047"/>
    </source>
</evidence>
<accession>A0A2S5G8I6</accession>
<comment type="caution">
    <text evidence="2">The sequence shown here is derived from an EMBL/GenBank/DDBJ whole genome shotgun (WGS) entry which is preliminary data.</text>
</comment>
<feature type="domain" description="Thioredoxin" evidence="1">
    <location>
        <begin position="14"/>
        <end position="86"/>
    </location>
</feature>
<sequence length="111" mass="12761">MRKFEMIHSINEADQFIQSHSLVLLYILRTNCSVCHALLPKIQQVMNRFPAVACGQINADEVEEVAKHLTIFTVPVLLLFGEGKELLREARFVRVDEFEEQVLKISSAFEE</sequence>
<gene>
    <name evidence="2" type="ORF">C4B60_16060</name>
</gene>
<protein>
    <submittedName>
        <fullName evidence="2">Thiol reductase thioredoxin</fullName>
    </submittedName>
</protein>
<dbReference type="CDD" id="cd02947">
    <property type="entry name" value="TRX_family"/>
    <property type="match status" value="1"/>
</dbReference>
<evidence type="ECO:0000313" key="2">
    <source>
        <dbReference type="EMBL" id="PPA69312.1"/>
    </source>
</evidence>
<dbReference type="Gene3D" id="3.40.30.10">
    <property type="entry name" value="Glutaredoxin"/>
    <property type="match status" value="1"/>
</dbReference>
<organism evidence="2 3">
    <name type="scientific">Jeotgalibacillus proteolyticus</name>
    <dbReference type="NCBI Taxonomy" id="2082395"/>
    <lineage>
        <taxon>Bacteria</taxon>
        <taxon>Bacillati</taxon>
        <taxon>Bacillota</taxon>
        <taxon>Bacilli</taxon>
        <taxon>Bacillales</taxon>
        <taxon>Caryophanaceae</taxon>
        <taxon>Jeotgalibacillus</taxon>
    </lineage>
</organism>
<dbReference type="Proteomes" id="UP000239047">
    <property type="component" value="Unassembled WGS sequence"/>
</dbReference>
<evidence type="ECO:0000259" key="1">
    <source>
        <dbReference type="Pfam" id="PF00085"/>
    </source>
</evidence>